<feature type="compositionally biased region" description="Basic and acidic residues" evidence="1">
    <location>
        <begin position="551"/>
        <end position="565"/>
    </location>
</feature>
<name>A0A9P7FR64_9AGAR</name>
<dbReference type="Proteomes" id="UP000717328">
    <property type="component" value="Unassembled WGS sequence"/>
</dbReference>
<feature type="region of interest" description="Disordered" evidence="1">
    <location>
        <begin position="402"/>
        <end position="472"/>
    </location>
</feature>
<feature type="compositionally biased region" description="Basic and acidic residues" evidence="1">
    <location>
        <begin position="518"/>
        <end position="530"/>
    </location>
</feature>
<feature type="compositionally biased region" description="Polar residues" evidence="1">
    <location>
        <begin position="533"/>
        <end position="546"/>
    </location>
</feature>
<evidence type="ECO:0000313" key="2">
    <source>
        <dbReference type="EMBL" id="KAG5635466.1"/>
    </source>
</evidence>
<accession>A0A9P7FR64</accession>
<keyword evidence="3" id="KW-1185">Reference proteome</keyword>
<organism evidence="2 3">
    <name type="scientific">Sphagnurus paluster</name>
    <dbReference type="NCBI Taxonomy" id="117069"/>
    <lineage>
        <taxon>Eukaryota</taxon>
        <taxon>Fungi</taxon>
        <taxon>Dikarya</taxon>
        <taxon>Basidiomycota</taxon>
        <taxon>Agaricomycotina</taxon>
        <taxon>Agaricomycetes</taxon>
        <taxon>Agaricomycetidae</taxon>
        <taxon>Agaricales</taxon>
        <taxon>Tricholomatineae</taxon>
        <taxon>Lyophyllaceae</taxon>
        <taxon>Sphagnurus</taxon>
    </lineage>
</organism>
<comment type="caution">
    <text evidence="2">The sequence shown here is derived from an EMBL/GenBank/DDBJ whole genome shotgun (WGS) entry which is preliminary data.</text>
</comment>
<reference evidence="2" key="1">
    <citation type="submission" date="2021-02" db="EMBL/GenBank/DDBJ databases">
        <authorList>
            <person name="Nieuwenhuis M."/>
            <person name="Van De Peppel L.J.J."/>
        </authorList>
    </citation>
    <scope>NUCLEOTIDE SEQUENCE</scope>
    <source>
        <strain evidence="2">D49</strain>
    </source>
</reference>
<proteinExistence type="predicted"/>
<sequence length="579" mass="64519">MASVPTPATRKPGAQPKHVVFSTAQVNHINSFIPELEDIVTAHDPKFLGRDKEITAWKQKTATHILTNKVFSAESIQKDHQNWVKTIVRRFTNHINNKMKKHQPPITVAAEPPTKGDMQNLIHLKLLFTADFTAYDLFIDANEVEITRHHQELAQKENIPRGGARAKVIKEMWENADYEKWQGKVEEGRKDIEKNQEEYPRLIKKVLHDLAEKELVGSMLCFHVFAFRDAIGGIKIGSLTHGYNADTNTLINHELPTQREFLDGWMRHADDNLPCAARSPPKTSIPMNDLGIPIFPPVDVGATAPTQLASIINNYLVSLWDFAWLMDSDMPALPWADITTSPDIYFDTVQFMLPTPLKSTDLYDNPGDLYPLAQWFLKASATAIPFQFRTKDEITLHISQRRRELDSEQCLGQQDSIDRMSSPELALGGHDDDNEPRLSSPERGPIPDLSKPRPFSPLEALSPLTNASDATPPLCDYRIREADSAVRAAASGTSSGPVPEKAKEHNTAQAITKAGQGKAEKKSTKAKKPEIASVTSALPASASSSVGFRRSGRDCKRKALEEKKTAAPSSKCINLMKRH</sequence>
<dbReference type="OrthoDB" id="3063186at2759"/>
<evidence type="ECO:0000313" key="3">
    <source>
        <dbReference type="Proteomes" id="UP000717328"/>
    </source>
</evidence>
<reference evidence="2" key="2">
    <citation type="submission" date="2021-10" db="EMBL/GenBank/DDBJ databases">
        <title>Phylogenomics reveals ancestral predisposition of the termite-cultivated fungus Termitomyces towards a domesticated lifestyle.</title>
        <authorList>
            <person name="Auxier B."/>
            <person name="Grum-Grzhimaylo A."/>
            <person name="Cardenas M.E."/>
            <person name="Lodge J.D."/>
            <person name="Laessoe T."/>
            <person name="Pedersen O."/>
            <person name="Smith M.E."/>
            <person name="Kuyper T.W."/>
            <person name="Franco-Molano E.A."/>
            <person name="Baroni T.J."/>
            <person name="Aanen D.K."/>
        </authorList>
    </citation>
    <scope>NUCLEOTIDE SEQUENCE</scope>
    <source>
        <strain evidence="2">D49</strain>
    </source>
</reference>
<feature type="region of interest" description="Disordered" evidence="1">
    <location>
        <begin position="486"/>
        <end position="579"/>
    </location>
</feature>
<gene>
    <name evidence="2" type="ORF">H0H81_011139</name>
</gene>
<evidence type="ECO:0000256" key="1">
    <source>
        <dbReference type="SAM" id="MobiDB-lite"/>
    </source>
</evidence>
<protein>
    <submittedName>
        <fullName evidence="2">Uncharacterized protein</fullName>
    </submittedName>
</protein>
<dbReference type="EMBL" id="JABCKI010006084">
    <property type="protein sequence ID" value="KAG5635466.1"/>
    <property type="molecule type" value="Genomic_DNA"/>
</dbReference>
<dbReference type="AlphaFoldDB" id="A0A9P7FR64"/>